<reference evidence="2" key="1">
    <citation type="submission" date="2014-12" db="EMBL/GenBank/DDBJ databases">
        <title>Insight into the proteome of Arion vulgaris.</title>
        <authorList>
            <person name="Aradska J."/>
            <person name="Bulat T."/>
            <person name="Smidak R."/>
            <person name="Sarate P."/>
            <person name="Gangsoo J."/>
            <person name="Sialana F."/>
            <person name="Bilban M."/>
            <person name="Lubec G."/>
        </authorList>
    </citation>
    <scope>NUCLEOTIDE SEQUENCE</scope>
    <source>
        <tissue evidence="2">Skin</tissue>
    </source>
</reference>
<dbReference type="AlphaFoldDB" id="A0A0B7B6R4"/>
<name>A0A0B7B6R4_9EUPU</name>
<accession>A0A0B7B6R4</accession>
<evidence type="ECO:0000313" key="2">
    <source>
        <dbReference type="EMBL" id="CEK89009.1"/>
    </source>
</evidence>
<feature type="non-terminal residue" evidence="2">
    <location>
        <position position="98"/>
    </location>
</feature>
<proteinExistence type="predicted"/>
<dbReference type="EMBL" id="HACG01042144">
    <property type="protein sequence ID" value="CEK89009.1"/>
    <property type="molecule type" value="Transcribed_RNA"/>
</dbReference>
<feature type="region of interest" description="Disordered" evidence="1">
    <location>
        <begin position="75"/>
        <end position="98"/>
    </location>
</feature>
<evidence type="ECO:0000256" key="1">
    <source>
        <dbReference type="SAM" id="MobiDB-lite"/>
    </source>
</evidence>
<protein>
    <submittedName>
        <fullName evidence="2">Uncharacterized protein</fullName>
    </submittedName>
</protein>
<sequence>MVVPEKFAEKVFSYLRSGAKDFTHENIIETWLLGLHKDLHSQLDDVEMLTNVMSGGISHSEMFDDDDDSKRVENNRILDDDDADDKSYSVRSKAAMNN</sequence>
<gene>
    <name evidence="2" type="primary">ORF168417</name>
</gene>
<organism evidence="2">
    <name type="scientific">Arion vulgaris</name>
    <dbReference type="NCBI Taxonomy" id="1028688"/>
    <lineage>
        <taxon>Eukaryota</taxon>
        <taxon>Metazoa</taxon>
        <taxon>Spiralia</taxon>
        <taxon>Lophotrochozoa</taxon>
        <taxon>Mollusca</taxon>
        <taxon>Gastropoda</taxon>
        <taxon>Heterobranchia</taxon>
        <taxon>Euthyneura</taxon>
        <taxon>Panpulmonata</taxon>
        <taxon>Eupulmonata</taxon>
        <taxon>Stylommatophora</taxon>
        <taxon>Helicina</taxon>
        <taxon>Arionoidea</taxon>
        <taxon>Arionidae</taxon>
        <taxon>Arion</taxon>
    </lineage>
</organism>